<dbReference type="CDD" id="cd06260">
    <property type="entry name" value="DUF820-like"/>
    <property type="match status" value="1"/>
</dbReference>
<dbReference type="RefSeq" id="WP_418161180.1">
    <property type="nucleotide sequence ID" value="NZ_JBBLZC010000025.1"/>
</dbReference>
<sequence length="269" mass="29393">MQDGARWYELRYDAATDSLLVRLATVPPETPVRQRTLEGGLLVVHAREDGQPVAWEVRQASRAGPLLSQILASLREISGALDALVAEAPRDFAAFLAWEAAQDGAFERLRGEVRRKAGGDDAHARLIVNLFAALDQRWQRADQRLHLSSLRVVSPKAEAVLYPPVVVRRTRAGAEPDKGEIEPVLVAEVVPEDADQAALAPRLEAYEAIPALRRILLLTLGRPRVVWRVRDAAGRWQEGKAEGRAAQVALDELGLVLPLDAVYAGPAPA</sequence>
<dbReference type="Gene3D" id="3.90.1570.10">
    <property type="entry name" value="tt1808, chain A"/>
    <property type="match status" value="1"/>
</dbReference>
<feature type="domain" description="Putative restriction endonuclease" evidence="1">
    <location>
        <begin position="93"/>
        <end position="255"/>
    </location>
</feature>
<comment type="caution">
    <text evidence="2">The sequence shown here is derived from an EMBL/GenBank/DDBJ whole genome shotgun (WGS) entry which is preliminary data.</text>
</comment>
<dbReference type="InterPro" id="IPR011335">
    <property type="entry name" value="Restrct_endonuc-II-like"/>
</dbReference>
<accession>A0ABU8XVY4</accession>
<reference evidence="2 3" key="1">
    <citation type="submission" date="2024-01" db="EMBL/GenBank/DDBJ databases">
        <title>Multi-omics insights into the function and evolution of sodium benzoate biodegradation pathways in Benzoatithermus flavus gen. nov., sp. nov. from hot spring.</title>
        <authorList>
            <person name="Hu C.-J."/>
            <person name="Li W.-J."/>
        </authorList>
    </citation>
    <scope>NUCLEOTIDE SEQUENCE [LARGE SCALE GENOMIC DNA]</scope>
    <source>
        <strain evidence="2 3">SYSU G07066</strain>
    </source>
</reference>
<evidence type="ECO:0000313" key="3">
    <source>
        <dbReference type="Proteomes" id="UP001375743"/>
    </source>
</evidence>
<dbReference type="PANTHER" id="PTHR36558">
    <property type="entry name" value="GLR1098 PROTEIN"/>
    <property type="match status" value="1"/>
</dbReference>
<dbReference type="Pfam" id="PF05685">
    <property type="entry name" value="Uma2"/>
    <property type="match status" value="1"/>
</dbReference>
<keyword evidence="3" id="KW-1185">Reference proteome</keyword>
<evidence type="ECO:0000259" key="1">
    <source>
        <dbReference type="Pfam" id="PF05685"/>
    </source>
</evidence>
<dbReference type="PANTHER" id="PTHR36558:SF1">
    <property type="entry name" value="RESTRICTION ENDONUCLEASE DOMAIN-CONTAINING PROTEIN-RELATED"/>
    <property type="match status" value="1"/>
</dbReference>
<name>A0ABU8XVY4_9PROT</name>
<protein>
    <submittedName>
        <fullName evidence="2">Uma2 family endonuclease</fullName>
    </submittedName>
</protein>
<evidence type="ECO:0000313" key="2">
    <source>
        <dbReference type="EMBL" id="MEK0085332.1"/>
    </source>
</evidence>
<keyword evidence="2" id="KW-0540">Nuclease</keyword>
<dbReference type="GO" id="GO:0004519">
    <property type="term" value="F:endonuclease activity"/>
    <property type="evidence" value="ECO:0007669"/>
    <property type="project" value="UniProtKB-KW"/>
</dbReference>
<dbReference type="SUPFAM" id="SSF52980">
    <property type="entry name" value="Restriction endonuclease-like"/>
    <property type="match status" value="1"/>
</dbReference>
<dbReference type="InterPro" id="IPR012296">
    <property type="entry name" value="Nuclease_put_TT1808"/>
</dbReference>
<proteinExistence type="predicted"/>
<gene>
    <name evidence="2" type="ORF">U1T56_19445</name>
</gene>
<keyword evidence="2" id="KW-0378">Hydrolase</keyword>
<dbReference type="Proteomes" id="UP001375743">
    <property type="component" value="Unassembled WGS sequence"/>
</dbReference>
<organism evidence="2 3">
    <name type="scientific">Benzoatithermus flavus</name>
    <dbReference type="NCBI Taxonomy" id="3108223"/>
    <lineage>
        <taxon>Bacteria</taxon>
        <taxon>Pseudomonadati</taxon>
        <taxon>Pseudomonadota</taxon>
        <taxon>Alphaproteobacteria</taxon>
        <taxon>Geminicoccales</taxon>
        <taxon>Geminicoccaceae</taxon>
        <taxon>Benzoatithermus</taxon>
    </lineage>
</organism>
<dbReference type="EMBL" id="JBBLZC010000025">
    <property type="protein sequence ID" value="MEK0085332.1"/>
    <property type="molecule type" value="Genomic_DNA"/>
</dbReference>
<dbReference type="InterPro" id="IPR008538">
    <property type="entry name" value="Uma2"/>
</dbReference>
<keyword evidence="2" id="KW-0255">Endonuclease</keyword>